<organism evidence="1 2">
    <name type="scientific">Candidatus Geothrix odensensis</name>
    <dbReference type="NCBI Taxonomy" id="2954440"/>
    <lineage>
        <taxon>Bacteria</taxon>
        <taxon>Pseudomonadati</taxon>
        <taxon>Acidobacteriota</taxon>
        <taxon>Holophagae</taxon>
        <taxon>Holophagales</taxon>
        <taxon>Holophagaceae</taxon>
        <taxon>Geothrix</taxon>
    </lineage>
</organism>
<reference evidence="1 2" key="1">
    <citation type="submission" date="2020-10" db="EMBL/GenBank/DDBJ databases">
        <title>Connecting structure to function with the recovery of over 1000 high-quality activated sludge metagenome-assembled genomes encoding full-length rRNA genes using long-read sequencing.</title>
        <authorList>
            <person name="Singleton C.M."/>
            <person name="Petriglieri F."/>
            <person name="Kristensen J.M."/>
            <person name="Kirkegaard R.H."/>
            <person name="Michaelsen T.Y."/>
            <person name="Andersen M.H."/>
            <person name="Karst S.M."/>
            <person name="Dueholm M.S."/>
            <person name="Nielsen P.H."/>
            <person name="Albertsen M."/>
        </authorList>
    </citation>
    <scope>NUCLEOTIDE SEQUENCE [LARGE SCALE GENOMIC DNA]</scope>
    <source>
        <strain evidence="1">OdNE_18-Q3-R46-58_MAXAC.008</strain>
    </source>
</reference>
<name>A0A936EZT0_9BACT</name>
<dbReference type="AlphaFoldDB" id="A0A936EZT0"/>
<evidence type="ECO:0000313" key="1">
    <source>
        <dbReference type="EMBL" id="MBK8571178.1"/>
    </source>
</evidence>
<comment type="caution">
    <text evidence="1">The sequence shown here is derived from an EMBL/GenBank/DDBJ whole genome shotgun (WGS) entry which is preliminary data.</text>
</comment>
<proteinExistence type="predicted"/>
<gene>
    <name evidence="1" type="ORF">IPN91_00765</name>
</gene>
<sequence length="54" mass="6221">MPDPTHLYAPKTCTDPTQICEKCRCSYTLEHFQHGVEGQDCVCRRCLQVMGYKV</sequence>
<protein>
    <submittedName>
        <fullName evidence="1">Uncharacterized protein</fullName>
    </submittedName>
</protein>
<evidence type="ECO:0000313" key="2">
    <source>
        <dbReference type="Proteomes" id="UP000709959"/>
    </source>
</evidence>
<dbReference type="EMBL" id="JADKCH010000001">
    <property type="protein sequence ID" value="MBK8571178.1"/>
    <property type="molecule type" value="Genomic_DNA"/>
</dbReference>
<accession>A0A936EZT0</accession>
<dbReference type="Proteomes" id="UP000709959">
    <property type="component" value="Unassembled WGS sequence"/>
</dbReference>